<dbReference type="FunFam" id="3.40.50.150:FF:000013">
    <property type="entry name" value="Spermidine synthase"/>
    <property type="match status" value="1"/>
</dbReference>
<evidence type="ECO:0000313" key="6">
    <source>
        <dbReference type="EnsemblProtists" id="EKX38562"/>
    </source>
</evidence>
<dbReference type="GeneID" id="17295348"/>
<reference evidence="7" key="2">
    <citation type="submission" date="2012-11" db="EMBL/GenBank/DDBJ databases">
        <authorList>
            <person name="Kuo A."/>
            <person name="Curtis B.A."/>
            <person name="Tanifuji G."/>
            <person name="Burki F."/>
            <person name="Gruber A."/>
            <person name="Irimia M."/>
            <person name="Maruyama S."/>
            <person name="Arias M.C."/>
            <person name="Ball S.G."/>
            <person name="Gile G.H."/>
            <person name="Hirakawa Y."/>
            <person name="Hopkins J.F."/>
            <person name="Rensing S.A."/>
            <person name="Schmutz J."/>
            <person name="Symeonidi A."/>
            <person name="Elias M."/>
            <person name="Eveleigh R.J."/>
            <person name="Herman E.K."/>
            <person name="Klute M.J."/>
            <person name="Nakayama T."/>
            <person name="Obornik M."/>
            <person name="Reyes-Prieto A."/>
            <person name="Armbrust E.V."/>
            <person name="Aves S.J."/>
            <person name="Beiko R.G."/>
            <person name="Coutinho P."/>
            <person name="Dacks J.B."/>
            <person name="Durnford D.G."/>
            <person name="Fast N.M."/>
            <person name="Green B.R."/>
            <person name="Grisdale C."/>
            <person name="Hempe F."/>
            <person name="Henrissat B."/>
            <person name="Hoppner M.P."/>
            <person name="Ishida K.-I."/>
            <person name="Kim E."/>
            <person name="Koreny L."/>
            <person name="Kroth P.G."/>
            <person name="Liu Y."/>
            <person name="Malik S.-B."/>
            <person name="Maier U.G."/>
            <person name="McRose D."/>
            <person name="Mock T."/>
            <person name="Neilson J.A."/>
            <person name="Onodera N.T."/>
            <person name="Poole A.M."/>
            <person name="Pritham E.J."/>
            <person name="Richards T.A."/>
            <person name="Rocap G."/>
            <person name="Roy S.W."/>
            <person name="Sarai C."/>
            <person name="Schaack S."/>
            <person name="Shirato S."/>
            <person name="Slamovits C.H."/>
            <person name="Spencer D.F."/>
            <person name="Suzuki S."/>
            <person name="Worden A.Z."/>
            <person name="Zauner S."/>
            <person name="Barry K."/>
            <person name="Bell C."/>
            <person name="Bharti A.K."/>
            <person name="Crow J.A."/>
            <person name="Grimwood J."/>
            <person name="Kramer R."/>
            <person name="Lindquist E."/>
            <person name="Lucas S."/>
            <person name="Salamov A."/>
            <person name="McFadden G.I."/>
            <person name="Lane C.E."/>
            <person name="Keeling P.J."/>
            <person name="Gray M.W."/>
            <person name="Grigoriev I.V."/>
            <person name="Archibald J.M."/>
        </authorList>
    </citation>
    <scope>NUCLEOTIDE SEQUENCE</scope>
    <source>
        <strain evidence="7">CCMP2712</strain>
    </source>
</reference>
<dbReference type="EnsemblProtists" id="EKX38562">
    <property type="protein sequence ID" value="EKX38562"/>
    <property type="gene ID" value="GUITHDRAFT_165190"/>
</dbReference>
<dbReference type="STRING" id="905079.L1IR35"/>
<keyword evidence="7" id="KW-1185">Reference proteome</keyword>
<comment type="similarity">
    <text evidence="1">Belongs to the spermidine/spermine synthase family.</text>
</comment>
<proteinExistence type="inferred from homology"/>
<keyword evidence="2 3" id="KW-0808">Transferase</keyword>
<dbReference type="NCBIfam" id="TIGR00417">
    <property type="entry name" value="speE"/>
    <property type="match status" value="1"/>
</dbReference>
<dbReference type="OrthoDB" id="38125at2759"/>
<dbReference type="HAMAP" id="MF_00198">
    <property type="entry name" value="Spermidine_synth"/>
    <property type="match status" value="1"/>
</dbReference>
<accession>L1IR35</accession>
<dbReference type="SUPFAM" id="SSF53335">
    <property type="entry name" value="S-adenosyl-L-methionine-dependent methyltransferases"/>
    <property type="match status" value="1"/>
</dbReference>
<dbReference type="GO" id="GO:0008295">
    <property type="term" value="P:spermidine biosynthetic process"/>
    <property type="evidence" value="ECO:0007669"/>
    <property type="project" value="TreeGrafter"/>
</dbReference>
<dbReference type="EMBL" id="JH993047">
    <property type="protein sequence ID" value="EKX38562.1"/>
    <property type="molecule type" value="Genomic_DNA"/>
</dbReference>
<dbReference type="PANTHER" id="PTHR11558:SF11">
    <property type="entry name" value="SPERMIDINE SYNTHASE"/>
    <property type="match status" value="1"/>
</dbReference>
<evidence type="ECO:0000256" key="2">
    <source>
        <dbReference type="ARBA" id="ARBA00022679"/>
    </source>
</evidence>
<dbReference type="InterPro" id="IPR001045">
    <property type="entry name" value="Spermi_synthase"/>
</dbReference>
<gene>
    <name evidence="5" type="ORF">GUITHDRAFT_165190</name>
</gene>
<dbReference type="RefSeq" id="XP_005825542.1">
    <property type="nucleotide sequence ID" value="XM_005825485.1"/>
</dbReference>
<evidence type="ECO:0000256" key="1">
    <source>
        <dbReference type="ARBA" id="ARBA00007867"/>
    </source>
</evidence>
<dbReference type="AlphaFoldDB" id="L1IR35"/>
<keyword evidence="3" id="KW-0620">Polyamine biosynthesis</keyword>
<organism evidence="5">
    <name type="scientific">Guillardia theta (strain CCMP2712)</name>
    <name type="common">Cryptophyte</name>
    <dbReference type="NCBI Taxonomy" id="905079"/>
    <lineage>
        <taxon>Eukaryota</taxon>
        <taxon>Cryptophyceae</taxon>
        <taxon>Pyrenomonadales</taxon>
        <taxon>Geminigeraceae</taxon>
        <taxon>Guillardia</taxon>
    </lineage>
</organism>
<dbReference type="Pfam" id="PF17284">
    <property type="entry name" value="Spermine_synt_N"/>
    <property type="match status" value="1"/>
</dbReference>
<dbReference type="GO" id="GO:0005829">
    <property type="term" value="C:cytosol"/>
    <property type="evidence" value="ECO:0007669"/>
    <property type="project" value="TreeGrafter"/>
</dbReference>
<dbReference type="InterPro" id="IPR029063">
    <property type="entry name" value="SAM-dependent_MTases_sf"/>
</dbReference>
<dbReference type="InterPro" id="IPR035246">
    <property type="entry name" value="Spermidine_synt_N"/>
</dbReference>
<evidence type="ECO:0000313" key="5">
    <source>
        <dbReference type="EMBL" id="EKX38562.1"/>
    </source>
</evidence>
<evidence type="ECO:0000256" key="3">
    <source>
        <dbReference type="PROSITE-ProRule" id="PRU00354"/>
    </source>
</evidence>
<dbReference type="PaxDb" id="55529-EKX38562"/>
<dbReference type="PANTHER" id="PTHR11558">
    <property type="entry name" value="SPERMIDINE/SPERMINE SYNTHASE"/>
    <property type="match status" value="1"/>
</dbReference>
<dbReference type="InterPro" id="IPR037163">
    <property type="entry name" value="Spermidine_synt_N_sf"/>
</dbReference>
<name>L1IR35_GUITC</name>
<dbReference type="Gene3D" id="3.40.50.150">
    <property type="entry name" value="Vaccinia Virus protein VP39"/>
    <property type="match status" value="1"/>
</dbReference>
<dbReference type="GO" id="GO:0004766">
    <property type="term" value="F:spermidine synthase activity"/>
    <property type="evidence" value="ECO:0007669"/>
    <property type="project" value="TreeGrafter"/>
</dbReference>
<reference evidence="5 7" key="1">
    <citation type="journal article" date="2012" name="Nature">
        <title>Algal genomes reveal evolutionary mosaicism and the fate of nucleomorphs.</title>
        <authorList>
            <consortium name="DOE Joint Genome Institute"/>
            <person name="Curtis B.A."/>
            <person name="Tanifuji G."/>
            <person name="Burki F."/>
            <person name="Gruber A."/>
            <person name="Irimia M."/>
            <person name="Maruyama S."/>
            <person name="Arias M.C."/>
            <person name="Ball S.G."/>
            <person name="Gile G.H."/>
            <person name="Hirakawa Y."/>
            <person name="Hopkins J.F."/>
            <person name="Kuo A."/>
            <person name="Rensing S.A."/>
            <person name="Schmutz J."/>
            <person name="Symeonidi A."/>
            <person name="Elias M."/>
            <person name="Eveleigh R.J."/>
            <person name="Herman E.K."/>
            <person name="Klute M.J."/>
            <person name="Nakayama T."/>
            <person name="Obornik M."/>
            <person name="Reyes-Prieto A."/>
            <person name="Armbrust E.V."/>
            <person name="Aves S.J."/>
            <person name="Beiko R.G."/>
            <person name="Coutinho P."/>
            <person name="Dacks J.B."/>
            <person name="Durnford D.G."/>
            <person name="Fast N.M."/>
            <person name="Green B.R."/>
            <person name="Grisdale C.J."/>
            <person name="Hempel F."/>
            <person name="Henrissat B."/>
            <person name="Hoppner M.P."/>
            <person name="Ishida K."/>
            <person name="Kim E."/>
            <person name="Koreny L."/>
            <person name="Kroth P.G."/>
            <person name="Liu Y."/>
            <person name="Malik S.B."/>
            <person name="Maier U.G."/>
            <person name="McRose D."/>
            <person name="Mock T."/>
            <person name="Neilson J.A."/>
            <person name="Onodera N.T."/>
            <person name="Poole A.M."/>
            <person name="Pritham E.J."/>
            <person name="Richards T.A."/>
            <person name="Rocap G."/>
            <person name="Roy S.W."/>
            <person name="Sarai C."/>
            <person name="Schaack S."/>
            <person name="Shirato S."/>
            <person name="Slamovits C.H."/>
            <person name="Spencer D.F."/>
            <person name="Suzuki S."/>
            <person name="Worden A.Z."/>
            <person name="Zauner S."/>
            <person name="Barry K."/>
            <person name="Bell C."/>
            <person name="Bharti A.K."/>
            <person name="Crow J.A."/>
            <person name="Grimwood J."/>
            <person name="Kramer R."/>
            <person name="Lindquist E."/>
            <person name="Lucas S."/>
            <person name="Salamov A."/>
            <person name="McFadden G.I."/>
            <person name="Lane C.E."/>
            <person name="Keeling P.J."/>
            <person name="Gray M.W."/>
            <person name="Grigoriev I.V."/>
            <person name="Archibald J.M."/>
        </authorList>
    </citation>
    <scope>NUCLEOTIDE SEQUENCE</scope>
    <source>
        <strain evidence="5 7">CCMP2712</strain>
    </source>
</reference>
<dbReference type="KEGG" id="gtt:GUITHDRAFT_165190"/>
<protein>
    <recommendedName>
        <fullName evidence="4">PABS domain-containing protein</fullName>
    </recommendedName>
</protein>
<dbReference type="NCBIfam" id="NF002010">
    <property type="entry name" value="PRK00811.1"/>
    <property type="match status" value="1"/>
</dbReference>
<dbReference type="OMA" id="FLYHEMM"/>
<dbReference type="InterPro" id="IPR030374">
    <property type="entry name" value="PABS"/>
</dbReference>
<dbReference type="HOGENOM" id="CLU_048199_1_0_1"/>
<feature type="domain" description="PABS" evidence="4">
    <location>
        <begin position="17"/>
        <end position="252"/>
    </location>
</feature>
<dbReference type="Gene3D" id="2.30.140.10">
    <property type="entry name" value="Spermidine synthase, tetramerisation domain"/>
    <property type="match status" value="1"/>
</dbReference>
<dbReference type="Pfam" id="PF01564">
    <property type="entry name" value="Spermine_synth"/>
    <property type="match status" value="1"/>
</dbReference>
<dbReference type="PROSITE" id="PS51006">
    <property type="entry name" value="PABS_2"/>
    <property type="match status" value="1"/>
</dbReference>
<dbReference type="eggNOG" id="KOG1562">
    <property type="taxonomic scope" value="Eukaryota"/>
</dbReference>
<sequence>MSAAGSSDEELKSGVYKGWFLEINDQWPGQAMAIKVKSDLFHGKSEYQDVSVYETETYGKMMTLDGVIQSTQRDEFSYHEMIAHLPLFSHPNPEHVCVIGGGDGGVLREIMRHDCVKSAVLCDIDGVVIEQSKVHLKHLSCGFDDPRSEVRVGDGLAFLKEKVSAFDVIIVDSSDPDGPAGSLFGEEFYKVVHKALKPGGVTCSQGECMWLHLDLIKSMMQCCRGIFSNVQYAYTTIPTYPSGQIGFLLCAKDAGTTFNEPVRAPSDLMMEALQYYSSDIHRAAFVLPNFARRKLDVNLPPLTFK</sequence>
<dbReference type="Proteomes" id="UP000011087">
    <property type="component" value="Unassembled WGS sequence"/>
</dbReference>
<evidence type="ECO:0000313" key="7">
    <source>
        <dbReference type="Proteomes" id="UP000011087"/>
    </source>
</evidence>
<reference evidence="6" key="3">
    <citation type="submission" date="2016-03" db="UniProtKB">
        <authorList>
            <consortium name="EnsemblProtists"/>
        </authorList>
    </citation>
    <scope>IDENTIFICATION</scope>
</reference>
<dbReference type="CDD" id="cd02440">
    <property type="entry name" value="AdoMet_MTases"/>
    <property type="match status" value="1"/>
</dbReference>
<evidence type="ECO:0000259" key="4">
    <source>
        <dbReference type="PROSITE" id="PS51006"/>
    </source>
</evidence>
<feature type="active site" description="Proton acceptor" evidence="3">
    <location>
        <position position="172"/>
    </location>
</feature>